<comment type="caution">
    <text evidence="1">The sequence shown here is derived from an EMBL/GenBank/DDBJ whole genome shotgun (WGS) entry which is preliminary data.</text>
</comment>
<reference evidence="1 2" key="1">
    <citation type="submission" date="2018-11" db="EMBL/GenBank/DDBJ databases">
        <authorList>
            <person name="Stevens M.J."/>
            <person name="Cernela N."/>
            <person name="Spoerry Serrano N."/>
            <person name="Schmitt S."/>
            <person name="Schrenzel J."/>
            <person name="Stephan R."/>
        </authorList>
    </citation>
    <scope>NUCLEOTIDE SEQUENCE [LARGE SCALE GENOMIC DNA]</scope>
    <source>
        <strain evidence="1 2">PP422</strain>
    </source>
</reference>
<evidence type="ECO:0000313" key="1">
    <source>
        <dbReference type="EMBL" id="RRR54255.1"/>
    </source>
</evidence>
<gene>
    <name evidence="1" type="ORF">EI998_02975</name>
</gene>
<dbReference type="Proteomes" id="UP000274117">
    <property type="component" value="Unassembled WGS sequence"/>
</dbReference>
<reference evidence="1 2" key="2">
    <citation type="submission" date="2018-12" db="EMBL/GenBank/DDBJ databases">
        <title>Whole-genome sequences of fifteen clinical Streptococcus suis strains isolated from pigs between 2006 and 2018.</title>
        <authorList>
            <person name="Stevens M.J.A."/>
            <person name="Cernela N."/>
            <person name="Spoerry Serrano N."/>
            <person name="Schmitt S."/>
            <person name="Schrenzel J."/>
            <person name="Stephan R."/>
        </authorList>
    </citation>
    <scope>NUCLEOTIDE SEQUENCE [LARGE SCALE GENOMIC DNA]</scope>
    <source>
        <strain evidence="1 2">PP422</strain>
    </source>
</reference>
<evidence type="ECO:0000313" key="2">
    <source>
        <dbReference type="Proteomes" id="UP000274117"/>
    </source>
</evidence>
<dbReference type="EMBL" id="RSDO01000004">
    <property type="protein sequence ID" value="RRR54255.1"/>
    <property type="molecule type" value="Genomic_DNA"/>
</dbReference>
<name>A0A3R8R9T1_STRSU</name>
<dbReference type="AlphaFoldDB" id="A0A3R8R9T1"/>
<sequence>MNKRIKKKRAILLCIQDLITVNNKLMGKIEHQQTQITELRLIVERNAQVTNSRFDYLEKKVADKVSKKSWFGRK</sequence>
<organism evidence="1 2">
    <name type="scientific">Streptococcus suis</name>
    <dbReference type="NCBI Taxonomy" id="1307"/>
    <lineage>
        <taxon>Bacteria</taxon>
        <taxon>Bacillati</taxon>
        <taxon>Bacillota</taxon>
        <taxon>Bacilli</taxon>
        <taxon>Lactobacillales</taxon>
        <taxon>Streptococcaceae</taxon>
        <taxon>Streptococcus</taxon>
    </lineage>
</organism>
<proteinExistence type="predicted"/>
<protein>
    <submittedName>
        <fullName evidence="1">Uncharacterized protein</fullName>
    </submittedName>
</protein>
<accession>A0A3R8R9T1</accession>